<name>A0A2V5I705_ASPV1</name>
<sequence length="223" mass="25374">MFEVPAISCRLAQAAHSVRAAMRSLANGRESQDSSQKALLVMSEILDLLHQVHGQVTWGENEWIVTQTRLGVFQELLCAFEITITAIETNFQPGGVGSRVYRKGLLEQTFIPRLEQYKFAFLVAIQPDSRERSASEQQVRSNIRACRDLEPGRFRYSPLSDDDFHTITSPVTSKNLMKLTNICNRREKDTCQWIFQEDKYKAWLFGSCRTLYCVGPGIHAPSL</sequence>
<gene>
    <name evidence="1" type="ORF">BO99DRAFT_131172</name>
</gene>
<protein>
    <submittedName>
        <fullName evidence="1">Uncharacterized protein</fullName>
    </submittedName>
</protein>
<dbReference type="Proteomes" id="UP000249829">
    <property type="component" value="Unassembled WGS sequence"/>
</dbReference>
<evidence type="ECO:0000313" key="1">
    <source>
        <dbReference type="EMBL" id="PYI19857.1"/>
    </source>
</evidence>
<dbReference type="STRING" id="1450538.A0A2V5I705"/>
<keyword evidence="2" id="KW-1185">Reference proteome</keyword>
<proteinExistence type="predicted"/>
<accession>A0A2V5I705</accession>
<reference evidence="1 2" key="1">
    <citation type="submission" date="2018-02" db="EMBL/GenBank/DDBJ databases">
        <title>The genomes of Aspergillus section Nigri reveals drivers in fungal speciation.</title>
        <authorList>
            <consortium name="DOE Joint Genome Institute"/>
            <person name="Vesth T.C."/>
            <person name="Nybo J."/>
            <person name="Theobald S."/>
            <person name="Brandl J."/>
            <person name="Frisvad J.C."/>
            <person name="Nielsen K.F."/>
            <person name="Lyhne E.K."/>
            <person name="Kogle M.E."/>
            <person name="Kuo A."/>
            <person name="Riley R."/>
            <person name="Clum A."/>
            <person name="Nolan M."/>
            <person name="Lipzen A."/>
            <person name="Salamov A."/>
            <person name="Henrissat B."/>
            <person name="Wiebenga A."/>
            <person name="De vries R.P."/>
            <person name="Grigoriev I.V."/>
            <person name="Mortensen U.H."/>
            <person name="Andersen M.R."/>
            <person name="Baker S.E."/>
        </authorList>
    </citation>
    <scope>NUCLEOTIDE SEQUENCE [LARGE SCALE GENOMIC DNA]</scope>
    <source>
        <strain evidence="1 2">CBS 115571</strain>
    </source>
</reference>
<organism evidence="1 2">
    <name type="scientific">Aspergillus violaceofuscus (strain CBS 115571)</name>
    <dbReference type="NCBI Taxonomy" id="1450538"/>
    <lineage>
        <taxon>Eukaryota</taxon>
        <taxon>Fungi</taxon>
        <taxon>Dikarya</taxon>
        <taxon>Ascomycota</taxon>
        <taxon>Pezizomycotina</taxon>
        <taxon>Eurotiomycetes</taxon>
        <taxon>Eurotiomycetidae</taxon>
        <taxon>Eurotiales</taxon>
        <taxon>Aspergillaceae</taxon>
        <taxon>Aspergillus</taxon>
    </lineage>
</organism>
<evidence type="ECO:0000313" key="2">
    <source>
        <dbReference type="Proteomes" id="UP000249829"/>
    </source>
</evidence>
<dbReference type="EMBL" id="KZ825130">
    <property type="protein sequence ID" value="PYI19857.1"/>
    <property type="molecule type" value="Genomic_DNA"/>
</dbReference>
<dbReference type="AlphaFoldDB" id="A0A2V5I705"/>